<dbReference type="RefSeq" id="WP_344723500.1">
    <property type="nucleotide sequence ID" value="NZ_BAAAUS010000020.1"/>
</dbReference>
<reference evidence="9" key="1">
    <citation type="journal article" date="2019" name="Int. J. Syst. Evol. Microbiol.">
        <title>The Global Catalogue of Microorganisms (GCM) 10K type strain sequencing project: providing services to taxonomists for standard genome sequencing and annotation.</title>
        <authorList>
            <consortium name="The Broad Institute Genomics Platform"/>
            <consortium name="The Broad Institute Genome Sequencing Center for Infectious Disease"/>
            <person name="Wu L."/>
            <person name="Ma J."/>
        </authorList>
    </citation>
    <scope>NUCLEOTIDE SEQUENCE [LARGE SCALE GENOMIC DNA]</scope>
    <source>
        <strain evidence="9">CCM 7043</strain>
    </source>
</reference>
<feature type="transmembrane region" description="Helical" evidence="6">
    <location>
        <begin position="59"/>
        <end position="79"/>
    </location>
</feature>
<feature type="transmembrane region" description="Helical" evidence="6">
    <location>
        <begin position="351"/>
        <end position="368"/>
    </location>
</feature>
<feature type="transmembrane region" description="Helical" evidence="6">
    <location>
        <begin position="374"/>
        <end position="394"/>
    </location>
</feature>
<keyword evidence="9" id="KW-1185">Reference proteome</keyword>
<keyword evidence="2 6" id="KW-0812">Transmembrane</keyword>
<feature type="transmembrane region" description="Helical" evidence="6">
    <location>
        <begin position="309"/>
        <end position="330"/>
    </location>
</feature>
<evidence type="ECO:0000313" key="9">
    <source>
        <dbReference type="Proteomes" id="UP001597114"/>
    </source>
</evidence>
<feature type="transmembrane region" description="Helical" evidence="6">
    <location>
        <begin position="174"/>
        <end position="191"/>
    </location>
</feature>
<feature type="transmembrane region" description="Helical" evidence="6">
    <location>
        <begin position="284"/>
        <end position="303"/>
    </location>
</feature>
<dbReference type="Pfam" id="PF07690">
    <property type="entry name" value="MFS_1"/>
    <property type="match status" value="1"/>
</dbReference>
<comment type="subcellular location">
    <subcellularLocation>
        <location evidence="1">Cell membrane</location>
        <topology evidence="1">Multi-pass membrane protein</topology>
    </subcellularLocation>
</comment>
<accession>A0ABW4F0V4</accession>
<feature type="transmembrane region" description="Helical" evidence="6">
    <location>
        <begin position="86"/>
        <end position="104"/>
    </location>
</feature>
<name>A0ABW4F0V4_9PSEU</name>
<dbReference type="SUPFAM" id="SSF103473">
    <property type="entry name" value="MFS general substrate transporter"/>
    <property type="match status" value="1"/>
</dbReference>
<dbReference type="PANTHER" id="PTHR42910">
    <property type="entry name" value="TRANSPORTER SCO4007-RELATED"/>
    <property type="match status" value="1"/>
</dbReference>
<evidence type="ECO:0000256" key="4">
    <source>
        <dbReference type="ARBA" id="ARBA00023136"/>
    </source>
</evidence>
<dbReference type="Gene3D" id="1.20.1250.20">
    <property type="entry name" value="MFS general substrate transporter like domains"/>
    <property type="match status" value="1"/>
</dbReference>
<evidence type="ECO:0000256" key="6">
    <source>
        <dbReference type="SAM" id="Phobius"/>
    </source>
</evidence>
<keyword evidence="3 6" id="KW-1133">Transmembrane helix</keyword>
<organism evidence="8 9">
    <name type="scientific">Pseudonocardia yunnanensis</name>
    <dbReference type="NCBI Taxonomy" id="58107"/>
    <lineage>
        <taxon>Bacteria</taxon>
        <taxon>Bacillati</taxon>
        <taxon>Actinomycetota</taxon>
        <taxon>Actinomycetes</taxon>
        <taxon>Pseudonocardiales</taxon>
        <taxon>Pseudonocardiaceae</taxon>
        <taxon>Pseudonocardia</taxon>
    </lineage>
</organism>
<proteinExistence type="predicted"/>
<dbReference type="PANTHER" id="PTHR42910:SF1">
    <property type="entry name" value="MAJOR FACILITATOR SUPERFAMILY (MFS) PROFILE DOMAIN-CONTAINING PROTEIN"/>
    <property type="match status" value="1"/>
</dbReference>
<evidence type="ECO:0000256" key="1">
    <source>
        <dbReference type="ARBA" id="ARBA00004651"/>
    </source>
</evidence>
<protein>
    <submittedName>
        <fullName evidence="8">MFS transporter</fullName>
    </submittedName>
</protein>
<comment type="caution">
    <text evidence="8">The sequence shown here is derived from an EMBL/GenBank/DDBJ whole genome shotgun (WGS) entry which is preliminary data.</text>
</comment>
<dbReference type="EMBL" id="JBHUCO010000021">
    <property type="protein sequence ID" value="MFD1519860.1"/>
    <property type="molecule type" value="Genomic_DNA"/>
</dbReference>
<gene>
    <name evidence="8" type="ORF">ACFSJD_20360</name>
</gene>
<dbReference type="InterPro" id="IPR020846">
    <property type="entry name" value="MFS_dom"/>
</dbReference>
<evidence type="ECO:0000256" key="5">
    <source>
        <dbReference type="SAM" id="MobiDB-lite"/>
    </source>
</evidence>
<evidence type="ECO:0000259" key="7">
    <source>
        <dbReference type="PROSITE" id="PS50850"/>
    </source>
</evidence>
<feature type="domain" description="Major facilitator superfamily (MFS) profile" evidence="7">
    <location>
        <begin position="21"/>
        <end position="400"/>
    </location>
</feature>
<feature type="region of interest" description="Disordered" evidence="5">
    <location>
        <begin position="405"/>
        <end position="430"/>
    </location>
</feature>
<dbReference type="CDD" id="cd17324">
    <property type="entry name" value="MFS_NepI_like"/>
    <property type="match status" value="1"/>
</dbReference>
<dbReference type="InterPro" id="IPR036259">
    <property type="entry name" value="MFS_trans_sf"/>
</dbReference>
<dbReference type="InterPro" id="IPR011701">
    <property type="entry name" value="MFS"/>
</dbReference>
<dbReference type="PROSITE" id="PS50850">
    <property type="entry name" value="MFS"/>
    <property type="match status" value="1"/>
</dbReference>
<feature type="transmembrane region" description="Helical" evidence="6">
    <location>
        <begin position="110"/>
        <end position="132"/>
    </location>
</feature>
<feature type="transmembrane region" description="Helical" evidence="6">
    <location>
        <begin position="227"/>
        <end position="247"/>
    </location>
</feature>
<sequence>MSSRTAQETVGEPPPGISSKLAVLLAVASGVAVANIYYAQPLLDQIGRDLGVGPAGLGLVTTVTQVGYLLGLILIVPLGDLINRRVLIVAGCVIAAAALVGVAVSPQPLMFLIASGVVGVASVVQQVIIAYAAVLSSPESRGRVLGIVTSGVVIGILLARTVSGLLADALGWRSVYVVSALLMLAVALVLARKLPPETTRSAVSYRRLITSVVTLTVHERVFRVRSLITLFMFAGFGALWGSIALPLTAAPLNLSTTEVGLFGLVGAAGAIGAARAGTLADRGLAQWVTGVSLVLFLASWALIAWLPTSLILLIVGIVVIDLAGQAIHVTNQQLIVEIDPNSSSRLIGSNMVYYAIGTGLGAIAATVAYSAWGWTAVCVLGAGLSTVALLIWAVDRISVNRGESRAATSRTGTAPAPAGLPENRPTTSAA</sequence>
<evidence type="ECO:0000313" key="8">
    <source>
        <dbReference type="EMBL" id="MFD1519860.1"/>
    </source>
</evidence>
<evidence type="ECO:0000256" key="2">
    <source>
        <dbReference type="ARBA" id="ARBA00022692"/>
    </source>
</evidence>
<dbReference type="Proteomes" id="UP001597114">
    <property type="component" value="Unassembled WGS sequence"/>
</dbReference>
<feature type="transmembrane region" description="Helical" evidence="6">
    <location>
        <begin position="144"/>
        <end position="162"/>
    </location>
</feature>
<evidence type="ECO:0000256" key="3">
    <source>
        <dbReference type="ARBA" id="ARBA00022989"/>
    </source>
</evidence>
<feature type="transmembrane region" description="Helical" evidence="6">
    <location>
        <begin position="21"/>
        <end position="39"/>
    </location>
</feature>
<keyword evidence="4 6" id="KW-0472">Membrane</keyword>
<feature type="transmembrane region" description="Helical" evidence="6">
    <location>
        <begin position="259"/>
        <end position="277"/>
    </location>
</feature>